<protein>
    <submittedName>
        <fullName evidence="14">Uncharacterized protein</fullName>
    </submittedName>
</protein>
<evidence type="ECO:0000256" key="4">
    <source>
        <dbReference type="ARBA" id="ARBA00022622"/>
    </source>
</evidence>
<dbReference type="InterPro" id="IPR010536">
    <property type="entry name" value="RGM_N"/>
</dbReference>
<dbReference type="GO" id="GO:0080090">
    <property type="term" value="P:regulation of primary metabolic process"/>
    <property type="evidence" value="ECO:0007669"/>
    <property type="project" value="UniProtKB-ARBA"/>
</dbReference>
<feature type="region of interest" description="Disordered" evidence="11">
    <location>
        <begin position="1"/>
        <end position="36"/>
    </location>
</feature>
<evidence type="ECO:0000259" key="13">
    <source>
        <dbReference type="Pfam" id="PF06535"/>
    </source>
</evidence>
<organism evidence="14 15">
    <name type="scientific">Gopherus agassizii</name>
    <name type="common">Agassiz's desert tortoise</name>
    <dbReference type="NCBI Taxonomy" id="38772"/>
    <lineage>
        <taxon>Eukaryota</taxon>
        <taxon>Metazoa</taxon>
        <taxon>Chordata</taxon>
        <taxon>Craniata</taxon>
        <taxon>Vertebrata</taxon>
        <taxon>Euteleostomi</taxon>
        <taxon>Archelosauria</taxon>
        <taxon>Testudinata</taxon>
        <taxon>Testudines</taxon>
        <taxon>Cryptodira</taxon>
        <taxon>Durocryptodira</taxon>
        <taxon>Testudinoidea</taxon>
        <taxon>Testudinidae</taxon>
        <taxon>Gopherus</taxon>
    </lineage>
</organism>
<dbReference type="GO" id="GO:0005886">
    <property type="term" value="C:plasma membrane"/>
    <property type="evidence" value="ECO:0007669"/>
    <property type="project" value="UniProtKB-SubCell"/>
</dbReference>
<keyword evidence="5" id="KW-0732">Signal</keyword>
<comment type="subcellular location">
    <subcellularLocation>
        <location evidence="1">Cell membrane</location>
        <topology evidence="1">Lipid-anchor</topology>
        <topology evidence="1">GPI-anchor</topology>
    </subcellularLocation>
</comment>
<evidence type="ECO:0000256" key="3">
    <source>
        <dbReference type="ARBA" id="ARBA00022475"/>
    </source>
</evidence>
<dbReference type="AlphaFoldDB" id="A0A452ILM8"/>
<dbReference type="Proteomes" id="UP000291020">
    <property type="component" value="Unassembled WGS sequence"/>
</dbReference>
<dbReference type="Pfam" id="PF06534">
    <property type="entry name" value="RGM_C"/>
    <property type="match status" value="1"/>
</dbReference>
<keyword evidence="8" id="KW-1015">Disulfide bond</keyword>
<dbReference type="Pfam" id="PF06535">
    <property type="entry name" value="RGM_N"/>
    <property type="match status" value="1"/>
</dbReference>
<dbReference type="Ensembl" id="ENSGAGT00000032666.1">
    <property type="protein sequence ID" value="ENSGAGP00000028753.1"/>
    <property type="gene ID" value="ENSGAGG00000020841.1"/>
</dbReference>
<evidence type="ECO:0000313" key="14">
    <source>
        <dbReference type="Ensembl" id="ENSGAGP00000028753.1"/>
    </source>
</evidence>
<accession>A0A452ILM8</accession>
<dbReference type="PANTHER" id="PTHR31428">
    <property type="entry name" value="RGM DOMAIN FAMILY MEMBER DRAG-1"/>
    <property type="match status" value="1"/>
</dbReference>
<evidence type="ECO:0000313" key="15">
    <source>
        <dbReference type="Proteomes" id="UP000291020"/>
    </source>
</evidence>
<evidence type="ECO:0000256" key="5">
    <source>
        <dbReference type="ARBA" id="ARBA00022729"/>
    </source>
</evidence>
<dbReference type="Gene3D" id="3.40.1000.10">
    <property type="entry name" value="Mog1/PsbP, alpha/beta/alpha sandwich"/>
    <property type="match status" value="1"/>
</dbReference>
<comment type="similarity">
    <text evidence="2">Belongs to the repulsive guidance molecule (RGM) family.</text>
</comment>
<feature type="domain" description="Repulsive guidance molecule C-terminal" evidence="12">
    <location>
        <begin position="189"/>
        <end position="429"/>
    </location>
</feature>
<evidence type="ECO:0000256" key="8">
    <source>
        <dbReference type="ARBA" id="ARBA00023157"/>
    </source>
</evidence>
<evidence type="ECO:0000256" key="1">
    <source>
        <dbReference type="ARBA" id="ARBA00004609"/>
    </source>
</evidence>
<dbReference type="STRING" id="38772.ENSGAGP00000028753"/>
<evidence type="ECO:0000256" key="2">
    <source>
        <dbReference type="ARBA" id="ARBA00005321"/>
    </source>
</evidence>
<keyword evidence="4" id="KW-0336">GPI-anchor</keyword>
<keyword evidence="15" id="KW-1185">Reference proteome</keyword>
<reference evidence="14" key="3">
    <citation type="submission" date="2025-09" db="UniProtKB">
        <authorList>
            <consortium name="Ensembl"/>
        </authorList>
    </citation>
    <scope>IDENTIFICATION</scope>
</reference>
<dbReference type="PANTHER" id="PTHR31428:SF5">
    <property type="entry name" value="REPULSIVE GUIDANCE MOLECULE B"/>
    <property type="match status" value="1"/>
</dbReference>
<keyword evidence="9" id="KW-0325">Glycoprotein</keyword>
<sequence length="466" mass="51254">MMRKRRKPGGRLACSCSSPVPPPPESRRPAWTGMGRAAPSCAAAGAEQRHRRLHQPPPPAALFLLFNLWLLLRTGDCQLQTPCRIQKCTTDFVSLTSHLNSALDGFDLEFCKALRAYSACTYRNSKVCRGNLVYHSAVLGISDLMSQRNCSKDGPTSSTNPEVTHDPCNYSGRIGARELRGGEQTPPTYLFCGLFGDPHLRTFKDHFQTCKVEGAWPLIDNNYLSVQVTNVPLVPGSSATATNKITIIFKSYQDCTEQKVYQAVTDDLPAAFVDGTTSGGDSDTKSLRIVERVSGRSVEMHARYIGATVFVRQVGRYLTLAIRMPEELAMAYEESQDLQLCVNGCPSSERIDDSGHLPLPVMGQLLPHAASTQPWSVYTLESATTKCHEKMLVKDIYFYSCVFDLLTTGDANFTAAAHSALQDVEALHPRKERWHIFPNSGNGDMGKNSKLAVSLGLVCLILLAFL</sequence>
<keyword evidence="3" id="KW-1003">Cell membrane</keyword>
<evidence type="ECO:0000259" key="12">
    <source>
        <dbReference type="Pfam" id="PF06534"/>
    </source>
</evidence>
<name>A0A452ILM8_9SAUR</name>
<dbReference type="GO" id="GO:0098552">
    <property type="term" value="C:side of membrane"/>
    <property type="evidence" value="ECO:0007669"/>
    <property type="project" value="UniProtKB-KW"/>
</dbReference>
<feature type="domain" description="Repulsive guidance molecule N-terminal" evidence="13">
    <location>
        <begin position="83"/>
        <end position="152"/>
    </location>
</feature>
<evidence type="ECO:0000256" key="10">
    <source>
        <dbReference type="ARBA" id="ARBA00023288"/>
    </source>
</evidence>
<dbReference type="GO" id="GO:0010604">
    <property type="term" value="P:positive regulation of macromolecule metabolic process"/>
    <property type="evidence" value="ECO:0007669"/>
    <property type="project" value="UniProtKB-ARBA"/>
</dbReference>
<keyword evidence="10" id="KW-0449">Lipoprotein</keyword>
<dbReference type="InterPro" id="IPR040287">
    <property type="entry name" value="RGM"/>
</dbReference>
<dbReference type="FunFam" id="3.40.1000.10:FF:000001">
    <property type="entry name" value="Repulsive guidance molecule BMP co-receptor a"/>
    <property type="match status" value="1"/>
</dbReference>
<evidence type="ECO:0000256" key="11">
    <source>
        <dbReference type="SAM" id="MobiDB-lite"/>
    </source>
</evidence>
<evidence type="ECO:0000256" key="9">
    <source>
        <dbReference type="ARBA" id="ARBA00023180"/>
    </source>
</evidence>
<proteinExistence type="inferred from homology"/>
<dbReference type="GO" id="GO:0015026">
    <property type="term" value="F:coreceptor activity"/>
    <property type="evidence" value="ECO:0007669"/>
    <property type="project" value="TreeGrafter"/>
</dbReference>
<evidence type="ECO:0000256" key="7">
    <source>
        <dbReference type="ARBA" id="ARBA00023136"/>
    </source>
</evidence>
<keyword evidence="6" id="KW-0068">Autocatalytic cleavage</keyword>
<reference evidence="15" key="1">
    <citation type="journal article" date="2017" name="PLoS ONE">
        <title>The Agassiz's desert tortoise genome provides a resource for the conservation of a threatened species.</title>
        <authorList>
            <person name="Tollis M."/>
            <person name="DeNardo D.F."/>
            <person name="Cornelius J.A."/>
            <person name="Dolby G.A."/>
            <person name="Edwards T."/>
            <person name="Henen B.T."/>
            <person name="Karl A.E."/>
            <person name="Murphy R.W."/>
            <person name="Kusumi K."/>
        </authorList>
    </citation>
    <scope>NUCLEOTIDE SEQUENCE [LARGE SCALE GENOMIC DNA]</scope>
</reference>
<evidence type="ECO:0000256" key="6">
    <source>
        <dbReference type="ARBA" id="ARBA00022813"/>
    </source>
</evidence>
<dbReference type="InterPro" id="IPR009496">
    <property type="entry name" value="RGM_C"/>
</dbReference>
<dbReference type="GO" id="GO:0030509">
    <property type="term" value="P:BMP signaling pathway"/>
    <property type="evidence" value="ECO:0007669"/>
    <property type="project" value="TreeGrafter"/>
</dbReference>
<reference evidence="14" key="2">
    <citation type="submission" date="2025-08" db="UniProtKB">
        <authorList>
            <consortium name="Ensembl"/>
        </authorList>
    </citation>
    <scope>IDENTIFICATION</scope>
</reference>
<keyword evidence="7" id="KW-0472">Membrane</keyword>